<dbReference type="AlphaFoldDB" id="A0AAW2HPL6"/>
<gene>
    <name evidence="11" type="ORF">PYX00_008481</name>
</gene>
<dbReference type="PIRSF" id="PIRSF016262">
    <property type="entry name" value="LPLase"/>
    <property type="match status" value="1"/>
</dbReference>
<feature type="binding site" evidence="8">
    <location>
        <begin position="139"/>
        <end position="141"/>
    </location>
    <ligand>
        <name>substrate</name>
    </ligand>
</feature>
<dbReference type="NCBIfam" id="TIGR00214">
    <property type="entry name" value="lipB"/>
    <property type="match status" value="1"/>
</dbReference>
<evidence type="ECO:0000256" key="5">
    <source>
        <dbReference type="ARBA" id="ARBA00023315"/>
    </source>
</evidence>
<keyword evidence="6" id="KW-0496">Mitochondrion</keyword>
<comment type="caution">
    <text evidence="11">The sequence shown here is derived from an EMBL/GenBank/DDBJ whole genome shotgun (WGS) entry which is preliminary data.</text>
</comment>
<keyword evidence="5 6" id="KW-0012">Acyltransferase</keyword>
<feature type="site" description="Lowers pKa of active site Cys" evidence="9">
    <location>
        <position position="136"/>
    </location>
</feature>
<dbReference type="FunFam" id="3.30.930.10:FF:000035">
    <property type="entry name" value="Putative lipoyltransferase 2, mitochondrial"/>
    <property type="match status" value="1"/>
</dbReference>
<protein>
    <recommendedName>
        <fullName evidence="6">Octanoyl-[acyl-carrier-protein]:protein N-octanoyltransferase LIPT2, mitochondrial</fullName>
        <ecNumber evidence="6">2.3.1.181</ecNumber>
    </recommendedName>
</protein>
<dbReference type="PANTHER" id="PTHR10993">
    <property type="entry name" value="OCTANOYLTRANSFERASE"/>
    <property type="match status" value="1"/>
</dbReference>
<evidence type="ECO:0000313" key="11">
    <source>
        <dbReference type="EMBL" id="KAL0271375.1"/>
    </source>
</evidence>
<accession>A0AAW2HPL6</accession>
<dbReference type="NCBIfam" id="NF010925">
    <property type="entry name" value="PRK14345.1"/>
    <property type="match status" value="1"/>
</dbReference>
<dbReference type="EC" id="2.3.1.181" evidence="6"/>
<dbReference type="InterPro" id="IPR020605">
    <property type="entry name" value="Octanoyltransferase_CS"/>
</dbReference>
<comment type="pathway">
    <text evidence="2 6">Protein modification; protein lipoylation via endogenous pathway; protein N(6)-(lipoyl)lysine from octanoyl-[acyl-carrier-protein]: step 1/2.</text>
</comment>
<evidence type="ECO:0000256" key="1">
    <source>
        <dbReference type="ARBA" id="ARBA00004173"/>
    </source>
</evidence>
<dbReference type="InterPro" id="IPR000544">
    <property type="entry name" value="Octanoyltransferase"/>
</dbReference>
<reference evidence="11" key="1">
    <citation type="journal article" date="2024" name="Gigascience">
        <title>Chromosome-level genome of the poultry shaft louse Menopon gallinae provides insight into the host-switching and adaptive evolution of parasitic lice.</title>
        <authorList>
            <person name="Xu Y."/>
            <person name="Ma L."/>
            <person name="Liu S."/>
            <person name="Liang Y."/>
            <person name="Liu Q."/>
            <person name="He Z."/>
            <person name="Tian L."/>
            <person name="Duan Y."/>
            <person name="Cai W."/>
            <person name="Li H."/>
            <person name="Song F."/>
        </authorList>
    </citation>
    <scope>NUCLEOTIDE SEQUENCE</scope>
    <source>
        <strain evidence="11">Cailab_2023a</strain>
    </source>
</reference>
<dbReference type="Gene3D" id="3.30.930.10">
    <property type="entry name" value="Bira Bifunctional Protein, Domain 2"/>
    <property type="match status" value="1"/>
</dbReference>
<dbReference type="InterPro" id="IPR004143">
    <property type="entry name" value="BPL_LPL_catalytic"/>
</dbReference>
<evidence type="ECO:0000256" key="3">
    <source>
        <dbReference type="ARBA" id="ARBA00007907"/>
    </source>
</evidence>
<dbReference type="PANTHER" id="PTHR10993:SF7">
    <property type="entry name" value="LIPOYLTRANSFERASE 2, MITOCHONDRIAL-RELATED"/>
    <property type="match status" value="1"/>
</dbReference>
<evidence type="ECO:0000256" key="9">
    <source>
        <dbReference type="PIRSR" id="PIRSR016262-3"/>
    </source>
</evidence>
<dbReference type="Pfam" id="PF21948">
    <property type="entry name" value="LplA-B_cat"/>
    <property type="match status" value="1"/>
</dbReference>
<feature type="active site" description="Acyl-thioester intermediate" evidence="7">
    <location>
        <position position="170"/>
    </location>
</feature>
<feature type="binding site" evidence="8">
    <location>
        <begin position="152"/>
        <end position="154"/>
    </location>
    <ligand>
        <name>substrate</name>
    </ligand>
</feature>
<dbReference type="CDD" id="cd16444">
    <property type="entry name" value="LipB"/>
    <property type="match status" value="1"/>
</dbReference>
<evidence type="ECO:0000256" key="6">
    <source>
        <dbReference type="PIRNR" id="PIRNR016262"/>
    </source>
</evidence>
<comment type="subcellular location">
    <subcellularLocation>
        <location evidence="1 6">Mitochondrion</location>
    </subcellularLocation>
</comment>
<dbReference type="SUPFAM" id="SSF55681">
    <property type="entry name" value="Class II aaRS and biotin synthetases"/>
    <property type="match status" value="1"/>
</dbReference>
<name>A0AAW2HPL6_9NEOP</name>
<organism evidence="11">
    <name type="scientific">Menopon gallinae</name>
    <name type="common">poultry shaft louse</name>
    <dbReference type="NCBI Taxonomy" id="328185"/>
    <lineage>
        <taxon>Eukaryota</taxon>
        <taxon>Metazoa</taxon>
        <taxon>Ecdysozoa</taxon>
        <taxon>Arthropoda</taxon>
        <taxon>Hexapoda</taxon>
        <taxon>Insecta</taxon>
        <taxon>Pterygota</taxon>
        <taxon>Neoptera</taxon>
        <taxon>Paraneoptera</taxon>
        <taxon>Psocodea</taxon>
        <taxon>Troctomorpha</taxon>
        <taxon>Phthiraptera</taxon>
        <taxon>Amblycera</taxon>
        <taxon>Menoponidae</taxon>
        <taxon>Menopon</taxon>
    </lineage>
</organism>
<dbReference type="PROSITE" id="PS01313">
    <property type="entry name" value="LIPB"/>
    <property type="match status" value="1"/>
</dbReference>
<dbReference type="GO" id="GO:0033819">
    <property type="term" value="F:lipoyl(octanoyl) transferase activity"/>
    <property type="evidence" value="ECO:0007669"/>
    <property type="project" value="UniProtKB-EC"/>
</dbReference>
<feature type="domain" description="BPL/LPL catalytic" evidence="10">
    <location>
        <begin position="29"/>
        <end position="209"/>
    </location>
</feature>
<comment type="function">
    <text evidence="6">Catalyzes the transfer of endogenously produced octanoic acid from octanoyl-acyl-carrier-protein onto the lipoyl domains of lipoate-dependent enzymes. Lipoyl-ACP can also act as a substrate although octanoyl-ACP is likely to be the physiological substrate.</text>
</comment>
<evidence type="ECO:0000256" key="2">
    <source>
        <dbReference type="ARBA" id="ARBA00004821"/>
    </source>
</evidence>
<evidence type="ECO:0000259" key="10">
    <source>
        <dbReference type="PROSITE" id="PS51733"/>
    </source>
</evidence>
<evidence type="ECO:0000256" key="8">
    <source>
        <dbReference type="PIRSR" id="PIRSR016262-2"/>
    </source>
</evidence>
<dbReference type="EMBL" id="JARGDH010000004">
    <property type="protein sequence ID" value="KAL0271375.1"/>
    <property type="molecule type" value="Genomic_DNA"/>
</dbReference>
<keyword evidence="4 6" id="KW-0808">Transferase</keyword>
<dbReference type="GO" id="GO:0005739">
    <property type="term" value="C:mitochondrion"/>
    <property type="evidence" value="ECO:0007669"/>
    <property type="project" value="UniProtKB-SubCell"/>
</dbReference>
<dbReference type="PROSITE" id="PS51733">
    <property type="entry name" value="BPL_LPL_CATALYTIC"/>
    <property type="match status" value="1"/>
</dbReference>
<comment type="catalytic activity">
    <reaction evidence="6">
        <text>octanoyl-[ACP] + L-lysyl-[protein] = N(6)-octanoyl-L-lysyl-[protein] + holo-[ACP] + H(+)</text>
        <dbReference type="Rhea" id="RHEA:17665"/>
        <dbReference type="Rhea" id="RHEA-COMP:9636"/>
        <dbReference type="Rhea" id="RHEA-COMP:9685"/>
        <dbReference type="Rhea" id="RHEA-COMP:9752"/>
        <dbReference type="Rhea" id="RHEA-COMP:9928"/>
        <dbReference type="ChEBI" id="CHEBI:15378"/>
        <dbReference type="ChEBI" id="CHEBI:29969"/>
        <dbReference type="ChEBI" id="CHEBI:64479"/>
        <dbReference type="ChEBI" id="CHEBI:78463"/>
        <dbReference type="ChEBI" id="CHEBI:78809"/>
        <dbReference type="EC" id="2.3.1.181"/>
    </reaction>
</comment>
<proteinExistence type="inferred from homology"/>
<comment type="similarity">
    <text evidence="3 6">Belongs to the LipB family.</text>
</comment>
<dbReference type="GO" id="GO:0009249">
    <property type="term" value="P:protein lipoylation"/>
    <property type="evidence" value="ECO:0007669"/>
    <property type="project" value="InterPro"/>
</dbReference>
<dbReference type="InterPro" id="IPR045864">
    <property type="entry name" value="aa-tRNA-synth_II/BPL/LPL"/>
</dbReference>
<sequence length="228" mass="26078">MVKVLRVGKMNYRKCLKLQKMLCEDIKNKREGDMVVIVEHNPVYTVGIREKWYSKEEEEKLLALGAGFERVDRGGLITFHGPGQLVAYPILDLRNYGINVRCYVKRLEDTVIDLCRRFSLDARTCEHTGVWVNDMKICALGIRVSRHVTTHGLALNCNVDLGWFSHIVPCGIRGKMVTSLTQQLKSEITAEDAYPKFRESFEKLFSTQIVDTDESETAAILKRLETHS</sequence>
<evidence type="ECO:0000256" key="7">
    <source>
        <dbReference type="PIRSR" id="PIRSR016262-1"/>
    </source>
</evidence>
<dbReference type="HAMAP" id="MF_00013">
    <property type="entry name" value="LipB"/>
    <property type="match status" value="1"/>
</dbReference>
<feature type="binding site" evidence="8">
    <location>
        <begin position="73"/>
        <end position="80"/>
    </location>
    <ligand>
        <name>substrate</name>
    </ligand>
</feature>
<evidence type="ECO:0000256" key="4">
    <source>
        <dbReference type="ARBA" id="ARBA00022679"/>
    </source>
</evidence>